<geneLocation type="plasmid" evidence="2 3">
    <name>pACP4.3</name>
</geneLocation>
<feature type="domain" description="KfrB" evidence="1">
    <location>
        <begin position="39"/>
        <end position="92"/>
    </location>
</feature>
<dbReference type="InterPro" id="IPR040782">
    <property type="entry name" value="KfrB"/>
</dbReference>
<organism evidence="2 3">
    <name type="scientific">Acidovorax carolinensis</name>
    <dbReference type="NCBI Taxonomy" id="553814"/>
    <lineage>
        <taxon>Bacteria</taxon>
        <taxon>Pseudomonadati</taxon>
        <taxon>Pseudomonadota</taxon>
        <taxon>Betaproteobacteria</taxon>
        <taxon>Burkholderiales</taxon>
        <taxon>Comamonadaceae</taxon>
        <taxon>Acidovorax</taxon>
    </lineage>
</organism>
<keyword evidence="3" id="KW-1185">Reference proteome</keyword>
<dbReference type="EMBL" id="CP021369">
    <property type="protein sequence ID" value="ART61533.1"/>
    <property type="molecule type" value="Genomic_DNA"/>
</dbReference>
<keyword evidence="2" id="KW-0614">Plasmid</keyword>
<dbReference type="KEGG" id="acip:CBP36_21455"/>
<proteinExistence type="predicted"/>
<dbReference type="Proteomes" id="UP000194440">
    <property type="component" value="Plasmid pACP4.3"/>
</dbReference>
<sequence length="102" mass="11663">MSFQDLADIATFVADGLHRRERQQQIFPVRDNDQFCDGTYIGPILDIERDVAQQRINRQGDVVRHSLEALGRPVKVGEVVEINYRDDRGRVTDIGVVRGIEK</sequence>
<evidence type="ECO:0000313" key="3">
    <source>
        <dbReference type="Proteomes" id="UP000194440"/>
    </source>
</evidence>
<dbReference type="AlphaFoldDB" id="A0A240UKD2"/>
<gene>
    <name evidence="2" type="ORF">CBP36_21455</name>
</gene>
<reference evidence="2" key="1">
    <citation type="submission" date="2017-05" db="EMBL/GenBank/DDBJ databases">
        <title>Polyphasic characterization of four soil-derived phenanthrene-degrading Acidovorax strains and proposal of Acidovorax phenanthrenivorans sp. nov.</title>
        <authorList>
            <person name="Singleton D."/>
            <person name="Lee J."/>
            <person name="Dickey A.N."/>
            <person name="Stroud A."/>
            <person name="Scholl E.H."/>
            <person name="Wright F.A."/>
            <person name="Aitken M.D."/>
        </authorList>
    </citation>
    <scope>NUCLEOTIDE SEQUENCE</scope>
    <source>
        <strain evidence="2">P4</strain>
        <plasmid evidence="2">pACP4.3</plasmid>
    </source>
</reference>
<accession>A0A240UKD2</accession>
<evidence type="ECO:0000313" key="2">
    <source>
        <dbReference type="EMBL" id="ART61533.1"/>
    </source>
</evidence>
<protein>
    <recommendedName>
        <fullName evidence="1">KfrB domain-containing protein</fullName>
    </recommendedName>
</protein>
<dbReference type="Pfam" id="PF18790">
    <property type="entry name" value="KfrB"/>
    <property type="match status" value="1"/>
</dbReference>
<evidence type="ECO:0000259" key="1">
    <source>
        <dbReference type="Pfam" id="PF18790"/>
    </source>
</evidence>
<name>A0A240UKD2_9BURK</name>